<evidence type="ECO:0000256" key="1">
    <source>
        <dbReference type="ARBA" id="ARBA00023231"/>
    </source>
</evidence>
<comment type="caution">
    <text evidence="3">The sequence shown here is derived from an EMBL/GenBank/DDBJ whole genome shotgun (WGS) entry which is preliminary data.</text>
</comment>
<evidence type="ECO:0000313" key="4">
    <source>
        <dbReference type="Proteomes" id="UP001199044"/>
    </source>
</evidence>
<dbReference type="EMBL" id="JAIWIU010000117">
    <property type="protein sequence ID" value="MCA2017745.1"/>
    <property type="molecule type" value="Genomic_DNA"/>
</dbReference>
<evidence type="ECO:0000256" key="2">
    <source>
        <dbReference type="ARBA" id="ARBA00044954"/>
    </source>
</evidence>
<accession>A0ABS7YPZ4</accession>
<protein>
    <recommendedName>
        <fullName evidence="5">Rop-like protein</fullName>
    </recommendedName>
</protein>
<organism evidence="3 4">
    <name type="scientific">Vibrio tritonius</name>
    <dbReference type="NCBI Taxonomy" id="1435069"/>
    <lineage>
        <taxon>Bacteria</taxon>
        <taxon>Pseudomonadati</taxon>
        <taxon>Pseudomonadota</taxon>
        <taxon>Gammaproteobacteria</taxon>
        <taxon>Vibrionales</taxon>
        <taxon>Vibrionaceae</taxon>
        <taxon>Vibrio</taxon>
    </lineage>
</organism>
<dbReference type="InterPro" id="IPR029012">
    <property type="entry name" value="Helix_hairpin_bin_sf"/>
</dbReference>
<proteinExistence type="inferred from homology"/>
<evidence type="ECO:0008006" key="5">
    <source>
        <dbReference type="Google" id="ProtNLM"/>
    </source>
</evidence>
<gene>
    <name evidence="3" type="ORF">LDJ79_16600</name>
</gene>
<comment type="similarity">
    <text evidence="2">Belongs to the UPF0437 family.</text>
</comment>
<dbReference type="Gene3D" id="1.10.287.660">
    <property type="entry name" value="Helix hairpin bin"/>
    <property type="match status" value="1"/>
</dbReference>
<dbReference type="Pfam" id="PF05082">
    <property type="entry name" value="Rop-like"/>
    <property type="match status" value="1"/>
</dbReference>
<evidence type="ECO:0000313" key="3">
    <source>
        <dbReference type="EMBL" id="MCA2017745.1"/>
    </source>
</evidence>
<dbReference type="Proteomes" id="UP001199044">
    <property type="component" value="Unassembled WGS sequence"/>
</dbReference>
<name>A0ABS7YPZ4_9VIBR</name>
<sequence length="69" mass="7986">MSNTTIEQDLTKALKRAKRIVAERAGELHDLVEERLPEDYEQLPILSQACYEACLEWATLKEQIRKLAD</sequence>
<dbReference type="InterPro" id="IPR007774">
    <property type="entry name" value="Put_N_fixation"/>
</dbReference>
<keyword evidence="1" id="KW-0535">Nitrogen fixation</keyword>
<reference evidence="4" key="1">
    <citation type="submission" date="2023-07" db="EMBL/GenBank/DDBJ databases">
        <title>Molecular identification of indigenous halophilic bacteria isolated from red sea cost, biodegradation of synthetic dyes and assessment of degraded metabolite toxicity.</title>
        <authorList>
            <person name="Chaieb K."/>
            <person name="Altayb H.N."/>
        </authorList>
    </citation>
    <scope>NUCLEOTIDE SEQUENCE [LARGE SCALE GENOMIC DNA]</scope>
    <source>
        <strain evidence="4">K20</strain>
    </source>
</reference>
<dbReference type="RefSeq" id="WP_068713798.1">
    <property type="nucleotide sequence ID" value="NZ_AP014635.1"/>
</dbReference>
<keyword evidence="4" id="KW-1185">Reference proteome</keyword>